<keyword evidence="5" id="KW-1185">Reference proteome</keyword>
<evidence type="ECO:0000259" key="3">
    <source>
        <dbReference type="Pfam" id="PF09130"/>
    </source>
</evidence>
<evidence type="ECO:0000313" key="4">
    <source>
        <dbReference type="EMBL" id="CZR66510.1"/>
    </source>
</evidence>
<dbReference type="GO" id="GO:0050661">
    <property type="term" value="F:NADP binding"/>
    <property type="evidence" value="ECO:0007669"/>
    <property type="project" value="InterPro"/>
</dbReference>
<evidence type="ECO:0000259" key="2">
    <source>
        <dbReference type="Pfam" id="PF03446"/>
    </source>
</evidence>
<sequence length="307" mass="33444">MITIGIVSIGEMGMGVAQILKHYGHRVVTYAADRSQATKERGHLAGVELLPSYIELVQQCGYILSIVPPRDAIKTAELVSTAANSSSMSDGSLYYIDLNAVSPRTARHVATLFSETPKISFLDGGILGGVPHRKASGEWHCPSLIISGPTRIPSDTLNQQLRIHHLNDTIGAATGLKICFGMNTKGFTALAIQSFTTAYKLGVLTEMREYLKRDFPETLKAADKGLTTMPPKAYRWVHEMLEMADTAAEDGGFEKNLFEGVAEVYRTVAEDSELGFEKPGERVRGKTVEDVVALLSDGMIAKKLKQD</sequence>
<name>A0A1L7XN75_9HELO</name>
<protein>
    <recommendedName>
        <fullName evidence="6">Phosphogluconate dehydrogenase NAD-binding putative C-terminal domain-containing protein</fullName>
    </recommendedName>
</protein>
<dbReference type="EMBL" id="FJOG01000037">
    <property type="protein sequence ID" value="CZR66510.1"/>
    <property type="molecule type" value="Genomic_DNA"/>
</dbReference>
<dbReference type="GO" id="GO:0031491">
    <property type="term" value="F:nucleosome binding"/>
    <property type="evidence" value="ECO:0007669"/>
    <property type="project" value="TreeGrafter"/>
</dbReference>
<dbReference type="OrthoDB" id="9988102at2759"/>
<dbReference type="InterPro" id="IPR006115">
    <property type="entry name" value="6PGDH_NADP-bd"/>
</dbReference>
<evidence type="ECO:0008006" key="6">
    <source>
        <dbReference type="Google" id="ProtNLM"/>
    </source>
</evidence>
<accession>A0A1L7XN75</accession>
<proteinExistence type="inferred from homology"/>
<dbReference type="InterPro" id="IPR013328">
    <property type="entry name" value="6PGD_dom2"/>
</dbReference>
<organism evidence="4 5">
    <name type="scientific">Phialocephala subalpina</name>
    <dbReference type="NCBI Taxonomy" id="576137"/>
    <lineage>
        <taxon>Eukaryota</taxon>
        <taxon>Fungi</taxon>
        <taxon>Dikarya</taxon>
        <taxon>Ascomycota</taxon>
        <taxon>Pezizomycotina</taxon>
        <taxon>Leotiomycetes</taxon>
        <taxon>Helotiales</taxon>
        <taxon>Mollisiaceae</taxon>
        <taxon>Phialocephala</taxon>
        <taxon>Phialocephala fortinii species complex</taxon>
    </lineage>
</organism>
<comment type="similarity">
    <text evidence="1">Belongs to the HIBADH-related family. NP60 subfamily.</text>
</comment>
<dbReference type="Pfam" id="PF03446">
    <property type="entry name" value="NAD_binding_2"/>
    <property type="match status" value="1"/>
</dbReference>
<feature type="domain" description="6-phosphogluconate dehydrogenase NADP-binding" evidence="2">
    <location>
        <begin position="3"/>
        <end position="132"/>
    </location>
</feature>
<dbReference type="STRING" id="576137.A0A1L7XN75"/>
<dbReference type="Pfam" id="PF09130">
    <property type="entry name" value="DUF1932"/>
    <property type="match status" value="1"/>
</dbReference>
<dbReference type="SUPFAM" id="SSF48179">
    <property type="entry name" value="6-phosphogluconate dehydrogenase C-terminal domain-like"/>
    <property type="match status" value="1"/>
</dbReference>
<dbReference type="GO" id="GO:0140673">
    <property type="term" value="P:transcription elongation-coupled chromatin remodeling"/>
    <property type="evidence" value="ECO:0007669"/>
    <property type="project" value="TreeGrafter"/>
</dbReference>
<gene>
    <name evidence="4" type="ORF">PAC_16411</name>
</gene>
<dbReference type="InterPro" id="IPR008927">
    <property type="entry name" value="6-PGluconate_DH-like_C_sf"/>
</dbReference>
<dbReference type="GO" id="GO:0003677">
    <property type="term" value="F:DNA binding"/>
    <property type="evidence" value="ECO:0007669"/>
    <property type="project" value="TreeGrafter"/>
</dbReference>
<evidence type="ECO:0000313" key="5">
    <source>
        <dbReference type="Proteomes" id="UP000184330"/>
    </source>
</evidence>
<dbReference type="Gene3D" id="1.10.1040.10">
    <property type="entry name" value="N-(1-d-carboxylethyl)-l-norvaline Dehydrogenase, domain 2"/>
    <property type="match status" value="1"/>
</dbReference>
<evidence type="ECO:0000256" key="1">
    <source>
        <dbReference type="ARBA" id="ARBA00007598"/>
    </source>
</evidence>
<dbReference type="PANTHER" id="PTHR43580:SF2">
    <property type="entry name" value="CYTOKINE-LIKE NUCLEAR FACTOR N-PAC"/>
    <property type="match status" value="1"/>
</dbReference>
<dbReference type="PANTHER" id="PTHR43580">
    <property type="entry name" value="OXIDOREDUCTASE GLYR1-RELATED"/>
    <property type="match status" value="1"/>
</dbReference>
<dbReference type="Gene3D" id="3.40.50.720">
    <property type="entry name" value="NAD(P)-binding Rossmann-like Domain"/>
    <property type="match status" value="1"/>
</dbReference>
<feature type="domain" description="Phosphogluconate dehydrogenase NAD-binding putative C-terminal" evidence="3">
    <location>
        <begin position="198"/>
        <end position="268"/>
    </location>
</feature>
<dbReference type="SUPFAM" id="SSF51735">
    <property type="entry name" value="NAD(P)-binding Rossmann-fold domains"/>
    <property type="match status" value="1"/>
</dbReference>
<dbReference type="Proteomes" id="UP000184330">
    <property type="component" value="Unassembled WGS sequence"/>
</dbReference>
<dbReference type="InterPro" id="IPR015814">
    <property type="entry name" value="Pgluconate_DH_NAD-bd_C"/>
</dbReference>
<dbReference type="InterPro" id="IPR036291">
    <property type="entry name" value="NAD(P)-bd_dom_sf"/>
</dbReference>
<dbReference type="AlphaFoldDB" id="A0A1L7XN75"/>
<dbReference type="GO" id="GO:0000785">
    <property type="term" value="C:chromatin"/>
    <property type="evidence" value="ECO:0007669"/>
    <property type="project" value="TreeGrafter"/>
</dbReference>
<dbReference type="InterPro" id="IPR051265">
    <property type="entry name" value="HIBADH-related_NP60_sf"/>
</dbReference>
<reference evidence="4 5" key="1">
    <citation type="submission" date="2016-03" db="EMBL/GenBank/DDBJ databases">
        <authorList>
            <person name="Ploux O."/>
        </authorList>
    </citation>
    <scope>NUCLEOTIDE SEQUENCE [LARGE SCALE GENOMIC DNA]</scope>
    <source>
        <strain evidence="4 5">UAMH 11012</strain>
    </source>
</reference>